<dbReference type="Proteomes" id="UP001373159">
    <property type="component" value="Unassembled WGS sequence"/>
</dbReference>
<evidence type="ECO:0000256" key="1">
    <source>
        <dbReference type="ARBA" id="ARBA00022490"/>
    </source>
</evidence>
<dbReference type="PROSITE" id="PS51689">
    <property type="entry name" value="SAM_RNA_A_N6_MT"/>
    <property type="match status" value="1"/>
</dbReference>
<organism evidence="10 11">
    <name type="scientific">Bifidobacterium favimelis</name>
    <dbReference type="NCBI Taxonomy" id="3122979"/>
    <lineage>
        <taxon>Bacteria</taxon>
        <taxon>Bacillati</taxon>
        <taxon>Actinomycetota</taxon>
        <taxon>Actinomycetes</taxon>
        <taxon>Bifidobacteriales</taxon>
        <taxon>Bifidobacteriaceae</taxon>
        <taxon>Bifidobacterium</taxon>
    </lineage>
</organism>
<evidence type="ECO:0000256" key="7">
    <source>
        <dbReference type="HAMAP-Rule" id="MF_00607"/>
    </source>
</evidence>
<dbReference type="SMART" id="SM00650">
    <property type="entry name" value="rADc"/>
    <property type="match status" value="1"/>
</dbReference>
<feature type="binding site" evidence="7 8">
    <location>
        <position position="68"/>
    </location>
    <ligand>
        <name>S-adenosyl-L-methionine</name>
        <dbReference type="ChEBI" id="CHEBI:59789"/>
    </ligand>
</feature>
<keyword evidence="11" id="KW-1185">Reference proteome</keyword>
<dbReference type="HAMAP" id="MF_00607">
    <property type="entry name" value="16SrRNA_methyltr_A"/>
    <property type="match status" value="1"/>
</dbReference>
<dbReference type="InterPro" id="IPR001737">
    <property type="entry name" value="KsgA/Erm"/>
</dbReference>
<dbReference type="InterPro" id="IPR020596">
    <property type="entry name" value="rRNA_Ade_Mease_Trfase_CS"/>
</dbReference>
<dbReference type="PANTHER" id="PTHR11727">
    <property type="entry name" value="DIMETHYLADENOSINE TRANSFERASE"/>
    <property type="match status" value="1"/>
</dbReference>
<dbReference type="NCBIfam" id="TIGR00755">
    <property type="entry name" value="ksgA"/>
    <property type="match status" value="1"/>
</dbReference>
<sequence length="297" mass="31567">MQTTDNIDEGSVSQVHLLGAGEIRRLAGQAGITPTKRLGQNFVIDPGTVRHIVRQAKVGPGDSVLEVGPGLGSLTLGLLGAGCRVTAVEIDPGLASLLPQTVAEYAPQATGELTVINGDALCLDPDTQPGLADQGHLVLVSNLPYNVATPIILTLLERFDNLDRFLVMVQKEVADRLVASPGSKIYGAPSLKLAWYGQAWHAGKIGRNVFWPSPNVDSALVNFARKRITQDVDREQVFNLVDGAFRQRRKTLRAALKGMVDGGAYTAAGVDPGARGESLTIVDFKALARANGEMTGR</sequence>
<keyword evidence="2 7" id="KW-0698">rRNA processing</keyword>
<keyword evidence="3 7" id="KW-0489">Methyltransferase</keyword>
<comment type="subcellular location">
    <subcellularLocation>
        <location evidence="7">Cytoplasm</location>
    </subcellularLocation>
</comment>
<dbReference type="Gene3D" id="1.10.8.100">
    <property type="entry name" value="Ribosomal RNA adenine dimethylase-like, domain 2"/>
    <property type="match status" value="1"/>
</dbReference>
<dbReference type="Gene3D" id="3.40.50.150">
    <property type="entry name" value="Vaccinia Virus protein VP39"/>
    <property type="match status" value="1"/>
</dbReference>
<feature type="binding site" evidence="7 8">
    <location>
        <position position="43"/>
    </location>
    <ligand>
        <name>S-adenosyl-L-methionine</name>
        <dbReference type="ChEBI" id="CHEBI:59789"/>
    </ligand>
</feature>
<feature type="domain" description="Ribosomal RNA adenine methylase transferase N-terminal" evidence="9">
    <location>
        <begin position="48"/>
        <end position="227"/>
    </location>
</feature>
<feature type="binding site" evidence="7 8">
    <location>
        <position position="119"/>
    </location>
    <ligand>
        <name>S-adenosyl-L-methionine</name>
        <dbReference type="ChEBI" id="CHEBI:59789"/>
    </ligand>
</feature>
<dbReference type="InterPro" id="IPR029063">
    <property type="entry name" value="SAM-dependent_MTases_sf"/>
</dbReference>
<dbReference type="GO" id="GO:0052908">
    <property type="term" value="F:16S rRNA (adenine(1518)-N(6)/adenine(1519)-N(6))-dimethyltransferase activity"/>
    <property type="evidence" value="ECO:0007669"/>
    <property type="project" value="UniProtKB-EC"/>
</dbReference>
<reference evidence="10 11" key="1">
    <citation type="submission" date="2024-02" db="EMBL/GenBank/DDBJ databases">
        <title>Bifidobacterium honeyensis sp. nov., isolated from the comb honey.</title>
        <authorList>
            <person name="Liu W."/>
            <person name="Li Y."/>
        </authorList>
    </citation>
    <scope>NUCLEOTIDE SEQUENCE [LARGE SCALE GENOMIC DNA]</scope>
    <source>
        <strain evidence="10 11">IMAU50988</strain>
    </source>
</reference>
<evidence type="ECO:0000256" key="2">
    <source>
        <dbReference type="ARBA" id="ARBA00022552"/>
    </source>
</evidence>
<dbReference type="InterPro" id="IPR023165">
    <property type="entry name" value="rRNA_Ade_diMease-like_C"/>
</dbReference>
<feature type="binding site" evidence="7 8">
    <location>
        <position position="41"/>
    </location>
    <ligand>
        <name>S-adenosyl-L-methionine</name>
        <dbReference type="ChEBI" id="CHEBI:59789"/>
    </ligand>
</feature>
<evidence type="ECO:0000256" key="3">
    <source>
        <dbReference type="ARBA" id="ARBA00022603"/>
    </source>
</evidence>
<dbReference type="EC" id="2.1.1.182" evidence="7"/>
<name>A0ABU8ZKX0_9BIFI</name>
<keyword evidence="5 7" id="KW-0949">S-adenosyl-L-methionine</keyword>
<keyword evidence="6 7" id="KW-0694">RNA-binding</keyword>
<evidence type="ECO:0000256" key="8">
    <source>
        <dbReference type="PROSITE-ProRule" id="PRU01026"/>
    </source>
</evidence>
<comment type="function">
    <text evidence="7">Specifically dimethylates two adjacent adenosines (A1518 and A1519) in the loop of a conserved hairpin near the 3'-end of 16S rRNA in the 30S particle. May play a critical role in biogenesis of 30S subunits.</text>
</comment>
<keyword evidence="1 7" id="KW-0963">Cytoplasm</keyword>
<dbReference type="Pfam" id="PF00398">
    <property type="entry name" value="RrnaAD"/>
    <property type="match status" value="1"/>
</dbReference>
<dbReference type="EMBL" id="JBANBB010000001">
    <property type="protein sequence ID" value="MEK0305896.1"/>
    <property type="molecule type" value="Genomic_DNA"/>
</dbReference>
<gene>
    <name evidence="7 10" type="primary">rsmA</name>
    <name evidence="7" type="synonym">ksgA</name>
    <name evidence="10" type="ORF">V8P97_00155</name>
</gene>
<comment type="caution">
    <text evidence="10">The sequence shown here is derived from an EMBL/GenBank/DDBJ whole genome shotgun (WGS) entry which is preliminary data.</text>
</comment>
<evidence type="ECO:0000259" key="9">
    <source>
        <dbReference type="SMART" id="SM00650"/>
    </source>
</evidence>
<evidence type="ECO:0000313" key="11">
    <source>
        <dbReference type="Proteomes" id="UP001373159"/>
    </source>
</evidence>
<dbReference type="PROSITE" id="PS01131">
    <property type="entry name" value="RRNA_A_DIMETH"/>
    <property type="match status" value="1"/>
</dbReference>
<evidence type="ECO:0000256" key="6">
    <source>
        <dbReference type="ARBA" id="ARBA00022884"/>
    </source>
</evidence>
<dbReference type="SUPFAM" id="SSF53335">
    <property type="entry name" value="S-adenosyl-L-methionine-dependent methyltransferases"/>
    <property type="match status" value="1"/>
</dbReference>
<feature type="binding site" evidence="7 8">
    <location>
        <position position="142"/>
    </location>
    <ligand>
        <name>S-adenosyl-L-methionine</name>
        <dbReference type="ChEBI" id="CHEBI:59789"/>
    </ligand>
</feature>
<comment type="similarity">
    <text evidence="7">Belongs to the class I-like SAM-binding methyltransferase superfamily. rRNA adenine N(6)-methyltransferase family. RsmA subfamily.</text>
</comment>
<evidence type="ECO:0000256" key="4">
    <source>
        <dbReference type="ARBA" id="ARBA00022679"/>
    </source>
</evidence>
<feature type="binding site" evidence="7 8">
    <location>
        <position position="89"/>
    </location>
    <ligand>
        <name>S-adenosyl-L-methionine</name>
        <dbReference type="ChEBI" id="CHEBI:59789"/>
    </ligand>
</feature>
<evidence type="ECO:0000313" key="10">
    <source>
        <dbReference type="EMBL" id="MEK0305896.1"/>
    </source>
</evidence>
<keyword evidence="4 7" id="KW-0808">Transferase</keyword>
<evidence type="ECO:0000256" key="5">
    <source>
        <dbReference type="ARBA" id="ARBA00022691"/>
    </source>
</evidence>
<accession>A0ABU8ZKX0</accession>
<proteinExistence type="inferred from homology"/>
<dbReference type="PANTHER" id="PTHR11727:SF7">
    <property type="entry name" value="DIMETHYLADENOSINE TRANSFERASE-RELATED"/>
    <property type="match status" value="1"/>
</dbReference>
<comment type="catalytic activity">
    <reaction evidence="7">
        <text>adenosine(1518)/adenosine(1519) in 16S rRNA + 4 S-adenosyl-L-methionine = N(6)-dimethyladenosine(1518)/N(6)-dimethyladenosine(1519) in 16S rRNA + 4 S-adenosyl-L-homocysteine + 4 H(+)</text>
        <dbReference type="Rhea" id="RHEA:19609"/>
        <dbReference type="Rhea" id="RHEA-COMP:10232"/>
        <dbReference type="Rhea" id="RHEA-COMP:10233"/>
        <dbReference type="ChEBI" id="CHEBI:15378"/>
        <dbReference type="ChEBI" id="CHEBI:57856"/>
        <dbReference type="ChEBI" id="CHEBI:59789"/>
        <dbReference type="ChEBI" id="CHEBI:74411"/>
        <dbReference type="ChEBI" id="CHEBI:74493"/>
        <dbReference type="EC" id="2.1.1.182"/>
    </reaction>
</comment>
<dbReference type="InterPro" id="IPR011530">
    <property type="entry name" value="rRNA_adenine_dimethylase"/>
</dbReference>
<protein>
    <recommendedName>
        <fullName evidence="7">Ribosomal RNA small subunit methyltransferase A</fullName>
        <ecNumber evidence="7">2.1.1.182</ecNumber>
    </recommendedName>
    <alternativeName>
        <fullName evidence="7">16S rRNA (adenine(1518)-N(6)/adenine(1519)-N(6))-dimethyltransferase</fullName>
    </alternativeName>
    <alternativeName>
        <fullName evidence="7">16S rRNA dimethyladenosine transferase</fullName>
    </alternativeName>
    <alternativeName>
        <fullName evidence="7">16S rRNA dimethylase</fullName>
    </alternativeName>
    <alternativeName>
        <fullName evidence="7">S-adenosylmethionine-6-N', N'-adenosyl(rRNA) dimethyltransferase</fullName>
    </alternativeName>
</protein>
<dbReference type="InterPro" id="IPR020598">
    <property type="entry name" value="rRNA_Ade_methylase_Trfase_N"/>
</dbReference>